<proteinExistence type="predicted"/>
<organism evidence="2 3">
    <name type="scientific">Allacma fusca</name>
    <dbReference type="NCBI Taxonomy" id="39272"/>
    <lineage>
        <taxon>Eukaryota</taxon>
        <taxon>Metazoa</taxon>
        <taxon>Ecdysozoa</taxon>
        <taxon>Arthropoda</taxon>
        <taxon>Hexapoda</taxon>
        <taxon>Collembola</taxon>
        <taxon>Symphypleona</taxon>
        <taxon>Sminthuridae</taxon>
        <taxon>Allacma</taxon>
    </lineage>
</organism>
<protein>
    <submittedName>
        <fullName evidence="2">Uncharacterized protein</fullName>
    </submittedName>
</protein>
<comment type="caution">
    <text evidence="2">The sequence shown here is derived from an EMBL/GenBank/DDBJ whole genome shotgun (WGS) entry which is preliminary data.</text>
</comment>
<gene>
    <name evidence="2" type="ORF">AFUS01_LOCUS15016</name>
</gene>
<accession>A0A8J2KHL5</accession>
<keyword evidence="3" id="KW-1185">Reference proteome</keyword>
<evidence type="ECO:0000313" key="2">
    <source>
        <dbReference type="EMBL" id="CAG7726086.1"/>
    </source>
</evidence>
<dbReference type="Proteomes" id="UP000708208">
    <property type="component" value="Unassembled WGS sequence"/>
</dbReference>
<name>A0A8J2KHL5_9HEXA</name>
<dbReference type="EMBL" id="CAJVCH010130535">
    <property type="protein sequence ID" value="CAG7726086.1"/>
    <property type="molecule type" value="Genomic_DNA"/>
</dbReference>
<evidence type="ECO:0000313" key="3">
    <source>
        <dbReference type="Proteomes" id="UP000708208"/>
    </source>
</evidence>
<feature type="non-terminal residue" evidence="2">
    <location>
        <position position="1"/>
    </location>
</feature>
<dbReference type="AlphaFoldDB" id="A0A8J2KHL5"/>
<evidence type="ECO:0000256" key="1">
    <source>
        <dbReference type="SAM" id="MobiDB-lite"/>
    </source>
</evidence>
<feature type="region of interest" description="Disordered" evidence="1">
    <location>
        <begin position="1"/>
        <end position="30"/>
    </location>
</feature>
<reference evidence="2" key="1">
    <citation type="submission" date="2021-06" db="EMBL/GenBank/DDBJ databases">
        <authorList>
            <person name="Hodson N. C."/>
            <person name="Mongue J. A."/>
            <person name="Jaron S. K."/>
        </authorList>
    </citation>
    <scope>NUCLEOTIDE SEQUENCE</scope>
</reference>
<sequence length="45" mass="4630">KPGCDDEIPAKDRSDEQPAIAGGASSEVARGAAVSVVRNSKTFEI</sequence>